<dbReference type="PROSITE" id="PS50010">
    <property type="entry name" value="DH_2"/>
    <property type="match status" value="1"/>
</dbReference>
<dbReference type="KEGG" id="pki:111853693"/>
<sequence>MSAASDELNGLETGRLWGITKQQDDQKCEDLLEALYSPAGGIAAALRSVASWNTWNHSPAALSPGPRFTFPGQDEPQNVPPPMASPYAEVPGKRGYEISLKESDKDVTEITSASKYCQSSPLYQEYCLQSVQAEMQRIQGSDLSALAVAISLPGLLKCHSATTTSSPPAPRSFHQEKGSLLWQDLPEVREQGLLMRLGRKEIKLQEAMFELIRSEASYLKSLTVVVTHFRGSQTLRLSLPTVEHHFLFSNLLDVQRMSERFLLDLEARLGQNVMMKQIGDLVLQHHAALRRVYVPYITNMMYQETLLKRLMQENRGFVQALKKLEQDPACQRQNLKSFLVLPFQRITRLRIVLENILKLTPLESDPVTLTKEAIMAVHQILKECDDSVQRMKQTEKLVALEKQLDFKSVKSLPLISHRRHLVQEGCLRQVLMKGLLSKVLNIHLHLFNDLLLLSLRGVSRFHVLDYARFPAHVSVGQVKTKLHGLPQHCFQLHFSKNHSNLPADFVLAANAGSERDVWIGLLSPQGGDTTIKDAGQTS</sequence>
<dbReference type="Pfam" id="PF00621">
    <property type="entry name" value="RhoGEF"/>
    <property type="match status" value="1"/>
</dbReference>
<dbReference type="AlphaFoldDB" id="A0A3B3R6D9"/>
<dbReference type="GO" id="GO:0005085">
    <property type="term" value="F:guanyl-nucleotide exchange factor activity"/>
    <property type="evidence" value="ECO:0007669"/>
    <property type="project" value="InterPro"/>
</dbReference>
<dbReference type="Gene3D" id="2.30.29.30">
    <property type="entry name" value="Pleckstrin-homology domain (PH domain)/Phosphotyrosine-binding domain (PTB)"/>
    <property type="match status" value="1"/>
</dbReference>
<dbReference type="InterPro" id="IPR011993">
    <property type="entry name" value="PH-like_dom_sf"/>
</dbReference>
<dbReference type="GeneTree" id="ENSGT01030000234571"/>
<evidence type="ECO:0000259" key="1">
    <source>
        <dbReference type="PROSITE" id="PS50010"/>
    </source>
</evidence>
<dbReference type="RefSeq" id="XP_023686663.1">
    <property type="nucleotide sequence ID" value="XM_023830895.2"/>
</dbReference>
<dbReference type="InterPro" id="IPR047271">
    <property type="entry name" value="Ephexin-like"/>
</dbReference>
<dbReference type="GeneID" id="111853693"/>
<dbReference type="PANTHER" id="PTHR12845">
    <property type="entry name" value="GUANINE NUCLEOTIDE EXCHANGE FACTOR"/>
    <property type="match status" value="1"/>
</dbReference>
<dbReference type="Gene3D" id="1.20.900.10">
    <property type="entry name" value="Dbl homology (DH) domain"/>
    <property type="match status" value="1"/>
</dbReference>
<dbReference type="SMART" id="SM00325">
    <property type="entry name" value="RhoGEF"/>
    <property type="match status" value="1"/>
</dbReference>
<reference evidence="2" key="1">
    <citation type="submission" date="2025-08" db="UniProtKB">
        <authorList>
            <consortium name="Ensembl"/>
        </authorList>
    </citation>
    <scope>IDENTIFICATION</scope>
</reference>
<dbReference type="GO" id="GO:0005737">
    <property type="term" value="C:cytoplasm"/>
    <property type="evidence" value="ECO:0007669"/>
    <property type="project" value="TreeGrafter"/>
</dbReference>
<dbReference type="PANTHER" id="PTHR12845:SF2">
    <property type="entry name" value="DH DOMAIN-CONTAINING PROTEIN-RELATED"/>
    <property type="match status" value="1"/>
</dbReference>
<dbReference type="InterPro" id="IPR035899">
    <property type="entry name" value="DBL_dom_sf"/>
</dbReference>
<dbReference type="InterPro" id="IPR000219">
    <property type="entry name" value="DH_dom"/>
</dbReference>
<accession>A0A3B3R6D9</accession>
<organism evidence="2 3">
    <name type="scientific">Paramormyrops kingsleyae</name>
    <dbReference type="NCBI Taxonomy" id="1676925"/>
    <lineage>
        <taxon>Eukaryota</taxon>
        <taxon>Metazoa</taxon>
        <taxon>Chordata</taxon>
        <taxon>Craniata</taxon>
        <taxon>Vertebrata</taxon>
        <taxon>Euteleostomi</taxon>
        <taxon>Actinopterygii</taxon>
        <taxon>Neopterygii</taxon>
        <taxon>Teleostei</taxon>
        <taxon>Osteoglossocephala</taxon>
        <taxon>Osteoglossomorpha</taxon>
        <taxon>Osteoglossiformes</taxon>
        <taxon>Mormyridae</taxon>
        <taxon>Paramormyrops</taxon>
    </lineage>
</organism>
<evidence type="ECO:0000313" key="2">
    <source>
        <dbReference type="Ensembl" id="ENSPKIP00000013943.1"/>
    </source>
</evidence>
<dbReference type="Proteomes" id="UP000261540">
    <property type="component" value="Unplaced"/>
</dbReference>
<protein>
    <submittedName>
        <fullName evidence="2">Si:ch73-15b2.5</fullName>
    </submittedName>
</protein>
<reference evidence="2" key="2">
    <citation type="submission" date="2025-09" db="UniProtKB">
        <authorList>
            <consortium name="Ensembl"/>
        </authorList>
    </citation>
    <scope>IDENTIFICATION</scope>
</reference>
<keyword evidence="3" id="KW-1185">Reference proteome</keyword>
<dbReference type="OrthoDB" id="27593at2759"/>
<evidence type="ECO:0000313" key="3">
    <source>
        <dbReference type="Proteomes" id="UP000261540"/>
    </source>
</evidence>
<feature type="domain" description="DH" evidence="1">
    <location>
        <begin position="203"/>
        <end position="387"/>
    </location>
</feature>
<dbReference type="RefSeq" id="XP_023686671.1">
    <property type="nucleotide sequence ID" value="XM_023830903.2"/>
</dbReference>
<dbReference type="SUPFAM" id="SSF50729">
    <property type="entry name" value="PH domain-like"/>
    <property type="match status" value="1"/>
</dbReference>
<name>A0A3B3R6D9_9TELE</name>
<dbReference type="CDD" id="cd00160">
    <property type="entry name" value="RhoGEF"/>
    <property type="match status" value="1"/>
</dbReference>
<dbReference type="GO" id="GO:0005634">
    <property type="term" value="C:nucleus"/>
    <property type="evidence" value="ECO:0007669"/>
    <property type="project" value="TreeGrafter"/>
</dbReference>
<proteinExistence type="predicted"/>
<dbReference type="SUPFAM" id="SSF48065">
    <property type="entry name" value="DBL homology domain (DH-domain)"/>
    <property type="match status" value="1"/>
</dbReference>
<dbReference type="Ensembl" id="ENSPKIT00000038376.1">
    <property type="protein sequence ID" value="ENSPKIP00000013943.1"/>
    <property type="gene ID" value="ENSPKIG00000001181.1"/>
</dbReference>